<keyword evidence="3 5" id="KW-0732">Signal</keyword>
<dbReference type="SUPFAM" id="SSF53807">
    <property type="entry name" value="Helical backbone' metal receptor"/>
    <property type="match status" value="1"/>
</dbReference>
<name>A0ABR7HRZ1_9FIRM</name>
<dbReference type="InterPro" id="IPR050492">
    <property type="entry name" value="Bact_metal-bind_prot9"/>
</dbReference>
<organism evidence="6 7">
    <name type="scientific">Pseudoflavonifractor hominis</name>
    <dbReference type="NCBI Taxonomy" id="2763059"/>
    <lineage>
        <taxon>Bacteria</taxon>
        <taxon>Bacillati</taxon>
        <taxon>Bacillota</taxon>
        <taxon>Clostridia</taxon>
        <taxon>Eubacteriales</taxon>
        <taxon>Oscillospiraceae</taxon>
        <taxon>Pseudoflavonifractor</taxon>
    </lineage>
</organism>
<comment type="caution">
    <text evidence="6">The sequence shown here is derived from an EMBL/GenBank/DDBJ whole genome shotgun (WGS) entry which is preliminary data.</text>
</comment>
<keyword evidence="2" id="KW-0813">Transport</keyword>
<dbReference type="InterPro" id="IPR006127">
    <property type="entry name" value="ZnuA-like"/>
</dbReference>
<proteinExistence type="inferred from homology"/>
<evidence type="ECO:0000313" key="7">
    <source>
        <dbReference type="Proteomes" id="UP000660021"/>
    </source>
</evidence>
<keyword evidence="7" id="KW-1185">Reference proteome</keyword>
<dbReference type="Pfam" id="PF01297">
    <property type="entry name" value="ZnuA"/>
    <property type="match status" value="1"/>
</dbReference>
<dbReference type="PANTHER" id="PTHR42953:SF3">
    <property type="entry name" value="HIGH-AFFINITY ZINC UPTAKE SYSTEM PROTEIN ZNUA"/>
    <property type="match status" value="1"/>
</dbReference>
<dbReference type="RefSeq" id="WP_186963258.1">
    <property type="nucleotide sequence ID" value="NZ_JACOPR010000003.1"/>
</dbReference>
<evidence type="ECO:0000256" key="4">
    <source>
        <dbReference type="SAM" id="MobiDB-lite"/>
    </source>
</evidence>
<evidence type="ECO:0000256" key="5">
    <source>
        <dbReference type="SAM" id="SignalP"/>
    </source>
</evidence>
<dbReference type="Gene3D" id="3.40.50.1980">
    <property type="entry name" value="Nitrogenase molybdenum iron protein domain"/>
    <property type="match status" value="2"/>
</dbReference>
<evidence type="ECO:0000313" key="6">
    <source>
        <dbReference type="EMBL" id="MBC5730257.1"/>
    </source>
</evidence>
<accession>A0ABR7HRZ1</accession>
<comment type="similarity">
    <text evidence="1">Belongs to the bacterial solute-binding protein 9 family.</text>
</comment>
<dbReference type="Proteomes" id="UP000660021">
    <property type="component" value="Unassembled WGS sequence"/>
</dbReference>
<gene>
    <name evidence="6" type="ORF">H8S34_05325</name>
</gene>
<evidence type="ECO:0000256" key="3">
    <source>
        <dbReference type="ARBA" id="ARBA00022729"/>
    </source>
</evidence>
<evidence type="ECO:0000256" key="1">
    <source>
        <dbReference type="ARBA" id="ARBA00011028"/>
    </source>
</evidence>
<feature type="region of interest" description="Disordered" evidence="4">
    <location>
        <begin position="133"/>
        <end position="157"/>
    </location>
</feature>
<protein>
    <submittedName>
        <fullName evidence="6">Zinc ABC transporter substrate-binding protein</fullName>
    </submittedName>
</protein>
<dbReference type="PROSITE" id="PS51257">
    <property type="entry name" value="PROKAR_LIPOPROTEIN"/>
    <property type="match status" value="1"/>
</dbReference>
<feature type="chain" id="PRO_5047050950" evidence="5">
    <location>
        <begin position="21"/>
        <end position="333"/>
    </location>
</feature>
<sequence>MKKVICIALSLMLTAGMLTSCQTPSASKNRGEKLRIVTTIFPEYDWVREIVGDQADRIELTMLLDDGVDLHSFQPTANDMVTISNCDLFLYTGGESDSWVEDALSNPANSRRVALCLMDVLGDAVKAEEMVDGMQETDHHHDHEDEDEHDHEDHPHDDEHIWLSLKHAAVLCGAIADTLGTIDPDHQNAYAENASAYIQKLTDLDAQYQTAVEVSPNRTLLFADRFPFRYLVDDYGLTYYAAFSGCSAETEASFETVAFLAGKVDELALPCVLTIEGTTHSIAETVIGNTNAKNQDILMLDSMQAVTAADVAAGATYLSIMEQNLEALKTALR</sequence>
<dbReference type="PANTHER" id="PTHR42953">
    <property type="entry name" value="HIGH-AFFINITY ZINC UPTAKE SYSTEM PROTEIN ZNUA-RELATED"/>
    <property type="match status" value="1"/>
</dbReference>
<reference evidence="6 7" key="1">
    <citation type="submission" date="2020-08" db="EMBL/GenBank/DDBJ databases">
        <title>Genome public.</title>
        <authorList>
            <person name="Liu C."/>
            <person name="Sun Q."/>
        </authorList>
    </citation>
    <scope>NUCLEOTIDE SEQUENCE [LARGE SCALE GENOMIC DNA]</scope>
    <source>
        <strain evidence="6 7">New-38</strain>
    </source>
</reference>
<evidence type="ECO:0000256" key="2">
    <source>
        <dbReference type="ARBA" id="ARBA00022448"/>
    </source>
</evidence>
<feature type="signal peptide" evidence="5">
    <location>
        <begin position="1"/>
        <end position="20"/>
    </location>
</feature>
<dbReference type="EMBL" id="JACOPR010000003">
    <property type="protein sequence ID" value="MBC5730257.1"/>
    <property type="molecule type" value="Genomic_DNA"/>
</dbReference>